<dbReference type="PANTHER" id="PTHR31297:SF17">
    <property type="entry name" value="ENDOGLUCANASE"/>
    <property type="match status" value="1"/>
</dbReference>
<comment type="similarity">
    <text evidence="1 5">Belongs to the glycosyl hydrolase 5 (cellulase A) family.</text>
</comment>
<gene>
    <name evidence="9" type="ORF">BCR36DRAFT_583091</name>
</gene>
<dbReference type="GO" id="GO:0008422">
    <property type="term" value="F:beta-glucosidase activity"/>
    <property type="evidence" value="ECO:0007669"/>
    <property type="project" value="TreeGrafter"/>
</dbReference>
<sequence length="478" mass="54830">MRPYATFAAFFPFLIGGIHAMRDISSKDLVKELKFGWNLGNTLEATCYDSMDYSKDQTASETCWENVKTTAQLYKTLSENGYNVFRIPVTWTGHFGVGPDYIINEKWMKRVHEVVDYAINTGAYAIIDVHHENWNYAFNDNLERAKKIEKALWTQIAQEFADYDEHLIFECLNEPRKVGSELEWTGGDDESWNFINELNAVCINAIRSSSGNNPLRHIMIPTYAASFNDTSIEHLNLHREDNKIIVSLHSYTPYHFALDQSEMAYSVYNDTTEIEIDYVLNGIYSSLVSKNVPVIIGEFGTVNRNNYESRVKWARYYVKRAKAKGLPCILWDNGKFEGKGELFGHIDRSTYEFKFPYIQYGYRCGLGSMKYCQLVQEMNNPKNNTIEDDNKNNESEKTTTTTTTINPTSNAPTATTTTTITPTSTPDTNNTQNNSTSPSDSNDESTSSIDYHYAIHMIKNIKFIYLTYLIAFILINYY</sequence>
<dbReference type="SUPFAM" id="SSF51445">
    <property type="entry name" value="(Trans)glycosidases"/>
    <property type="match status" value="1"/>
</dbReference>
<feature type="domain" description="Glycoside hydrolase family 5" evidence="8">
    <location>
        <begin position="57"/>
        <end position="335"/>
    </location>
</feature>
<dbReference type="STRING" id="1754191.A0A1Y1VAW2"/>
<feature type="compositionally biased region" description="Basic and acidic residues" evidence="6">
    <location>
        <begin position="388"/>
        <end position="397"/>
    </location>
</feature>
<evidence type="ECO:0000256" key="2">
    <source>
        <dbReference type="ARBA" id="ARBA00022729"/>
    </source>
</evidence>
<comment type="caution">
    <text evidence="9">The sequence shown here is derived from an EMBL/GenBank/DDBJ whole genome shotgun (WGS) entry which is preliminary data.</text>
</comment>
<evidence type="ECO:0000256" key="5">
    <source>
        <dbReference type="RuleBase" id="RU361153"/>
    </source>
</evidence>
<proteinExistence type="inferred from homology"/>
<feature type="compositionally biased region" description="Low complexity" evidence="6">
    <location>
        <begin position="398"/>
        <end position="446"/>
    </location>
</feature>
<feature type="region of interest" description="Disordered" evidence="6">
    <location>
        <begin position="383"/>
        <end position="446"/>
    </location>
</feature>
<evidence type="ECO:0000256" key="1">
    <source>
        <dbReference type="ARBA" id="ARBA00005641"/>
    </source>
</evidence>
<keyword evidence="3 5" id="KW-0378">Hydrolase</keyword>
<dbReference type="Pfam" id="PF00150">
    <property type="entry name" value="Cellulase"/>
    <property type="match status" value="1"/>
</dbReference>
<dbReference type="GO" id="GO:0005576">
    <property type="term" value="C:extracellular region"/>
    <property type="evidence" value="ECO:0007669"/>
    <property type="project" value="TreeGrafter"/>
</dbReference>
<dbReference type="Gene3D" id="3.20.20.80">
    <property type="entry name" value="Glycosidases"/>
    <property type="match status" value="1"/>
</dbReference>
<dbReference type="InterPro" id="IPR017853">
    <property type="entry name" value="GH"/>
</dbReference>
<dbReference type="EMBL" id="MCFH01000019">
    <property type="protein sequence ID" value="ORX51021.1"/>
    <property type="molecule type" value="Genomic_DNA"/>
</dbReference>
<keyword evidence="10" id="KW-1185">Reference proteome</keyword>
<dbReference type="AlphaFoldDB" id="A0A1Y1VAW2"/>
<dbReference type="PANTHER" id="PTHR31297">
    <property type="entry name" value="GLUCAN ENDO-1,6-BETA-GLUCOSIDASE B"/>
    <property type="match status" value="1"/>
</dbReference>
<feature type="chain" id="PRO_5012824441" evidence="7">
    <location>
        <begin position="21"/>
        <end position="478"/>
    </location>
</feature>
<evidence type="ECO:0000313" key="10">
    <source>
        <dbReference type="Proteomes" id="UP000193719"/>
    </source>
</evidence>
<dbReference type="GO" id="GO:0009251">
    <property type="term" value="P:glucan catabolic process"/>
    <property type="evidence" value="ECO:0007669"/>
    <property type="project" value="TreeGrafter"/>
</dbReference>
<reference evidence="9 10" key="1">
    <citation type="submission" date="2016-08" db="EMBL/GenBank/DDBJ databases">
        <title>Genomes of anaerobic fungi encode conserved fungal cellulosomes for biomass hydrolysis.</title>
        <authorList>
            <consortium name="DOE Joint Genome Institute"/>
            <person name="Haitjema C.H."/>
            <person name="Gilmore S.P."/>
            <person name="Henske J.K."/>
            <person name="Solomon K.V."/>
            <person name="De Groot R."/>
            <person name="Kuo A."/>
            <person name="Mondo S.J."/>
            <person name="Salamov A.A."/>
            <person name="Labutti K."/>
            <person name="Zhao Z."/>
            <person name="Chiniquy J."/>
            <person name="Barry K."/>
            <person name="Brewer H.M."/>
            <person name="Purvine S.O."/>
            <person name="Wright A.T."/>
            <person name="Boxma B."/>
            <person name="Van Alen T."/>
            <person name="Hackstein J.H."/>
            <person name="Baker S.E."/>
            <person name="Grigoriev I.V."/>
            <person name="O'Malley M.A."/>
        </authorList>
    </citation>
    <scope>NUCLEOTIDE SEQUENCE [LARGE SCALE GENOMIC DNA]</scope>
    <source>
        <strain evidence="10">finn</strain>
    </source>
</reference>
<evidence type="ECO:0000256" key="7">
    <source>
        <dbReference type="SAM" id="SignalP"/>
    </source>
</evidence>
<evidence type="ECO:0000313" key="9">
    <source>
        <dbReference type="EMBL" id="ORX51021.1"/>
    </source>
</evidence>
<evidence type="ECO:0000256" key="6">
    <source>
        <dbReference type="SAM" id="MobiDB-lite"/>
    </source>
</evidence>
<organism evidence="9 10">
    <name type="scientific">Piromyces finnis</name>
    <dbReference type="NCBI Taxonomy" id="1754191"/>
    <lineage>
        <taxon>Eukaryota</taxon>
        <taxon>Fungi</taxon>
        <taxon>Fungi incertae sedis</taxon>
        <taxon>Chytridiomycota</taxon>
        <taxon>Chytridiomycota incertae sedis</taxon>
        <taxon>Neocallimastigomycetes</taxon>
        <taxon>Neocallimastigales</taxon>
        <taxon>Neocallimastigaceae</taxon>
        <taxon>Piromyces</taxon>
    </lineage>
</organism>
<name>A0A1Y1VAW2_9FUNG</name>
<protein>
    <submittedName>
        <fullName evidence="9">Cellulase-domain-containing protein</fullName>
    </submittedName>
</protein>
<dbReference type="InterPro" id="IPR050386">
    <property type="entry name" value="Glycosyl_hydrolase_5"/>
</dbReference>
<dbReference type="InterPro" id="IPR001547">
    <property type="entry name" value="Glyco_hydro_5"/>
</dbReference>
<feature type="non-terminal residue" evidence="9">
    <location>
        <position position="1"/>
    </location>
</feature>
<evidence type="ECO:0000256" key="3">
    <source>
        <dbReference type="ARBA" id="ARBA00022801"/>
    </source>
</evidence>
<dbReference type="Proteomes" id="UP000193719">
    <property type="component" value="Unassembled WGS sequence"/>
</dbReference>
<reference evidence="9 10" key="2">
    <citation type="submission" date="2016-08" db="EMBL/GenBank/DDBJ databases">
        <title>Pervasive Adenine N6-methylation of Active Genes in Fungi.</title>
        <authorList>
            <consortium name="DOE Joint Genome Institute"/>
            <person name="Mondo S.J."/>
            <person name="Dannebaum R.O."/>
            <person name="Kuo R.C."/>
            <person name="Labutti K."/>
            <person name="Haridas S."/>
            <person name="Kuo A."/>
            <person name="Salamov A."/>
            <person name="Ahrendt S.R."/>
            <person name="Lipzen A."/>
            <person name="Sullivan W."/>
            <person name="Andreopoulos W.B."/>
            <person name="Clum A."/>
            <person name="Lindquist E."/>
            <person name="Daum C."/>
            <person name="Ramamoorthy G.K."/>
            <person name="Gryganskyi A."/>
            <person name="Culley D."/>
            <person name="Magnuson J.K."/>
            <person name="James T.Y."/>
            <person name="O'Malley M.A."/>
            <person name="Stajich J.E."/>
            <person name="Spatafora J.W."/>
            <person name="Visel A."/>
            <person name="Grigoriev I.V."/>
        </authorList>
    </citation>
    <scope>NUCLEOTIDE SEQUENCE [LARGE SCALE GENOMIC DNA]</scope>
    <source>
        <strain evidence="10">finn</strain>
    </source>
</reference>
<feature type="signal peptide" evidence="7">
    <location>
        <begin position="1"/>
        <end position="20"/>
    </location>
</feature>
<dbReference type="OrthoDB" id="412536at2759"/>
<evidence type="ECO:0000256" key="4">
    <source>
        <dbReference type="ARBA" id="ARBA00023295"/>
    </source>
</evidence>
<keyword evidence="4 5" id="KW-0326">Glycosidase</keyword>
<evidence type="ECO:0000259" key="8">
    <source>
        <dbReference type="Pfam" id="PF00150"/>
    </source>
</evidence>
<accession>A0A1Y1VAW2</accession>
<dbReference type="GO" id="GO:0009986">
    <property type="term" value="C:cell surface"/>
    <property type="evidence" value="ECO:0007669"/>
    <property type="project" value="TreeGrafter"/>
</dbReference>
<keyword evidence="2 7" id="KW-0732">Signal</keyword>